<organism evidence="1 2">
    <name type="scientific">Plasmodium falciparum (isolate Palo Alto / Uganda)</name>
    <dbReference type="NCBI Taxonomy" id="57270"/>
    <lineage>
        <taxon>Eukaryota</taxon>
        <taxon>Sar</taxon>
        <taxon>Alveolata</taxon>
        <taxon>Apicomplexa</taxon>
        <taxon>Aconoidasida</taxon>
        <taxon>Haemosporida</taxon>
        <taxon>Plasmodiidae</taxon>
        <taxon>Plasmodium</taxon>
        <taxon>Plasmodium (Laverania)</taxon>
    </lineage>
</organism>
<accession>W4IPN9</accession>
<dbReference type="AlphaFoldDB" id="W4IPN9"/>
<reference evidence="1 2" key="2">
    <citation type="submission" date="2013-02" db="EMBL/GenBank/DDBJ databases">
        <title>The Genome Sequence of Plasmodium falciparum Palo Alto/Uganda.</title>
        <authorList>
            <consortium name="The Broad Institute Genome Sequencing Platform"/>
            <consortium name="The Broad Institute Genome Sequencing Center for Infectious Disease"/>
            <person name="Neafsey D."/>
            <person name="Cheeseman I."/>
            <person name="Volkman S."/>
            <person name="Adams J."/>
            <person name="Walker B."/>
            <person name="Young S.K."/>
            <person name="Zeng Q."/>
            <person name="Gargeya S."/>
            <person name="Fitzgerald M."/>
            <person name="Haas B."/>
            <person name="Abouelleil A."/>
            <person name="Alvarado L."/>
            <person name="Arachchi H.M."/>
            <person name="Berlin A.M."/>
            <person name="Chapman S.B."/>
            <person name="Dewar J."/>
            <person name="Goldberg J."/>
            <person name="Griggs A."/>
            <person name="Gujja S."/>
            <person name="Hansen M."/>
            <person name="Howarth C."/>
            <person name="Imamovic A."/>
            <person name="Larimer J."/>
            <person name="McCowan C."/>
            <person name="Murphy C."/>
            <person name="Neiman D."/>
            <person name="Pearson M."/>
            <person name="Priest M."/>
            <person name="Roberts A."/>
            <person name="Saif S."/>
            <person name="Shea T."/>
            <person name="Sisk P."/>
            <person name="Sykes S."/>
            <person name="Wortman J."/>
            <person name="Nusbaum C."/>
            <person name="Birren B."/>
        </authorList>
    </citation>
    <scope>NUCLEOTIDE SEQUENCE [LARGE SCALE GENOMIC DNA]</scope>
    <source>
        <strain evidence="1 2">Palo Alto/Uganda</strain>
    </source>
</reference>
<sequence length="164" mass="19055">MVTYQLGNTSNENGPTFPKYYYFPIVKIDPFLKFFMGGGIALWANFSSKFWSIFSLNCHNYFNQKLILLHLGAKDSYNYHFLVIQILAFIFDQKTSLLFPHKITYNTSQHVITKFWLHILSCNSLLSLITNISWSKNPFSPSTFLAQLTCTSKHLITITLHTHF</sequence>
<dbReference type="Proteomes" id="UP000019103">
    <property type="component" value="Unassembled WGS sequence"/>
</dbReference>
<gene>
    <name evidence="1" type="ORF">PFUGPA_06006</name>
</gene>
<name>W4IPN9_PLAFP</name>
<evidence type="ECO:0000313" key="2">
    <source>
        <dbReference type="Proteomes" id="UP000019103"/>
    </source>
</evidence>
<evidence type="ECO:0000313" key="1">
    <source>
        <dbReference type="EMBL" id="ETW51990.1"/>
    </source>
</evidence>
<dbReference type="EMBL" id="KI927434">
    <property type="protein sequence ID" value="ETW51990.1"/>
    <property type="molecule type" value="Genomic_DNA"/>
</dbReference>
<protein>
    <submittedName>
        <fullName evidence="1">Uncharacterized protein</fullName>
    </submittedName>
</protein>
<proteinExistence type="predicted"/>
<reference evidence="1 2" key="1">
    <citation type="submission" date="2013-02" db="EMBL/GenBank/DDBJ databases">
        <title>The Genome Annotation of Plasmodium falciparum Palo Alto/Uganda.</title>
        <authorList>
            <consortium name="The Broad Institute Genome Sequencing Platform"/>
            <consortium name="The Broad Institute Genome Sequencing Center for Infectious Disease"/>
            <person name="Neafsey D."/>
            <person name="Hoffman S."/>
            <person name="Volkman S."/>
            <person name="Rosenthal P."/>
            <person name="Walker B."/>
            <person name="Young S.K."/>
            <person name="Zeng Q."/>
            <person name="Gargeya S."/>
            <person name="Fitzgerald M."/>
            <person name="Haas B."/>
            <person name="Abouelleil A."/>
            <person name="Allen A.W."/>
            <person name="Alvarado L."/>
            <person name="Arachchi H.M."/>
            <person name="Berlin A.M."/>
            <person name="Chapman S.B."/>
            <person name="Gainer-Dewar J."/>
            <person name="Goldberg J."/>
            <person name="Griggs A."/>
            <person name="Gujja S."/>
            <person name="Hansen M."/>
            <person name="Howarth C."/>
            <person name="Imamovic A."/>
            <person name="Ireland A."/>
            <person name="Larimer J."/>
            <person name="McCowan C."/>
            <person name="Murphy C."/>
            <person name="Pearson M."/>
            <person name="Poon T.W."/>
            <person name="Priest M."/>
            <person name="Roberts A."/>
            <person name="Saif S."/>
            <person name="Shea T."/>
            <person name="Sisk P."/>
            <person name="Sykes S."/>
            <person name="Wortman J."/>
            <person name="Nusbaum C."/>
            <person name="Birren B."/>
        </authorList>
    </citation>
    <scope>NUCLEOTIDE SEQUENCE [LARGE SCALE GENOMIC DNA]</scope>
    <source>
        <strain evidence="1 2">Palo Alto/Uganda</strain>
    </source>
</reference>